<evidence type="ECO:0000256" key="1">
    <source>
        <dbReference type="PROSITE-ProRule" id="PRU00325"/>
    </source>
</evidence>
<dbReference type="Proteomes" id="UP001225316">
    <property type="component" value="Unassembled WGS sequence"/>
</dbReference>
<proteinExistence type="predicted"/>
<reference evidence="3 4" key="1">
    <citation type="submission" date="2023-04" db="EMBL/GenBank/DDBJ databases">
        <title>A novel bacteria isolated from coastal sediment.</title>
        <authorList>
            <person name="Liu X.-J."/>
            <person name="Du Z.-J."/>
        </authorList>
    </citation>
    <scope>NUCLEOTIDE SEQUENCE [LARGE SCALE GENOMIC DNA]</scope>
    <source>
        <strain evidence="3 4">SDUM461003</strain>
    </source>
</reference>
<gene>
    <name evidence="3" type="ORF">QEH52_12310</name>
</gene>
<keyword evidence="1" id="KW-0862">Zinc</keyword>
<keyword evidence="4" id="KW-1185">Reference proteome</keyword>
<sequence>MSWDDESPRYLSVAERKRLAAQKAKELAEEGYQLKPLGELKSRQKIASSFWGRSWCRHLESFSDYDSRLPRGRSYLRNGAILHLSIEPGRIEAMVHGSELYELSIEIDPLPPEQWTAVKQACQGKIASLIELLQGKLSDEIMRVVTHPASGLFPQPEQIHFNCNCPDWADMCKHVAAVLYGVGARLDDCPELLFKLRGVDQSELIHLDSAQSGIARGSRRSRRRTLSDDAVSDVFGLSAEGDESQ</sequence>
<accession>A0ABU1AVY5</accession>
<comment type="caution">
    <text evidence="3">The sequence shown here is derived from an EMBL/GenBank/DDBJ whole genome shotgun (WGS) entry which is preliminary data.</text>
</comment>
<feature type="domain" description="SWIM-type" evidence="2">
    <location>
        <begin position="142"/>
        <end position="183"/>
    </location>
</feature>
<dbReference type="PANTHER" id="PTHR38133">
    <property type="entry name" value="SLR1429 PROTEIN"/>
    <property type="match status" value="1"/>
</dbReference>
<keyword evidence="1" id="KW-0863">Zinc-finger</keyword>
<dbReference type="InterPro" id="IPR007527">
    <property type="entry name" value="Znf_SWIM"/>
</dbReference>
<dbReference type="EMBL" id="JARXHW010000028">
    <property type="protein sequence ID" value="MDQ8208298.1"/>
    <property type="molecule type" value="Genomic_DNA"/>
</dbReference>
<dbReference type="RefSeq" id="WP_308950817.1">
    <property type="nucleotide sequence ID" value="NZ_JARXHW010000028.1"/>
</dbReference>
<evidence type="ECO:0000313" key="3">
    <source>
        <dbReference type="EMBL" id="MDQ8208298.1"/>
    </source>
</evidence>
<organism evidence="3 4">
    <name type="scientific">Thalassobacterium maritimum</name>
    <dbReference type="NCBI Taxonomy" id="3041265"/>
    <lineage>
        <taxon>Bacteria</taxon>
        <taxon>Pseudomonadati</taxon>
        <taxon>Verrucomicrobiota</taxon>
        <taxon>Opitutia</taxon>
        <taxon>Puniceicoccales</taxon>
        <taxon>Coraliomargaritaceae</taxon>
        <taxon>Thalassobacterium</taxon>
    </lineage>
</organism>
<evidence type="ECO:0000313" key="4">
    <source>
        <dbReference type="Proteomes" id="UP001225316"/>
    </source>
</evidence>
<name>A0ABU1AVY5_9BACT</name>
<dbReference type="PROSITE" id="PS50966">
    <property type="entry name" value="ZF_SWIM"/>
    <property type="match status" value="1"/>
</dbReference>
<keyword evidence="1" id="KW-0479">Metal-binding</keyword>
<dbReference type="PANTHER" id="PTHR38133:SF1">
    <property type="entry name" value="SLR1429 PROTEIN"/>
    <property type="match status" value="1"/>
</dbReference>
<protein>
    <recommendedName>
        <fullName evidence="2">SWIM-type domain-containing protein</fullName>
    </recommendedName>
</protein>
<evidence type="ECO:0000259" key="2">
    <source>
        <dbReference type="PROSITE" id="PS50966"/>
    </source>
</evidence>